<evidence type="ECO:0000313" key="2">
    <source>
        <dbReference type="Proteomes" id="UP000595917"/>
    </source>
</evidence>
<sequence length="54" mass="6178">MEEDGTALGTAYQIKKAESINPIIGSGPEELTCPHNRKKDQCRLIHLKNYFRDF</sequence>
<dbReference type="KEGG" id="bhc:JFL75_03740"/>
<protein>
    <submittedName>
        <fullName evidence="1">Uncharacterized protein</fullName>
    </submittedName>
</protein>
<reference evidence="1" key="1">
    <citation type="submission" date="2021-01" db="EMBL/GenBank/DDBJ databases">
        <title>Description of Breznakiella homolactica.</title>
        <authorList>
            <person name="Song Y."/>
            <person name="Brune A."/>
        </authorList>
    </citation>
    <scope>NUCLEOTIDE SEQUENCE</scope>
    <source>
        <strain evidence="1">RmG30</strain>
    </source>
</reference>
<keyword evidence="2" id="KW-1185">Reference proteome</keyword>
<evidence type="ECO:0000313" key="1">
    <source>
        <dbReference type="EMBL" id="QQO10038.1"/>
    </source>
</evidence>
<dbReference type="RefSeq" id="WP_215627342.1">
    <property type="nucleotide sequence ID" value="NZ_CP067089.2"/>
</dbReference>
<name>A0A7T8BCA4_9SPIR</name>
<dbReference type="EMBL" id="CP067089">
    <property type="protein sequence ID" value="QQO10038.1"/>
    <property type="molecule type" value="Genomic_DNA"/>
</dbReference>
<proteinExistence type="predicted"/>
<dbReference type="Proteomes" id="UP000595917">
    <property type="component" value="Chromosome"/>
</dbReference>
<gene>
    <name evidence="1" type="ORF">JFL75_03740</name>
</gene>
<organism evidence="1 2">
    <name type="scientific">Breznakiella homolactica</name>
    <dbReference type="NCBI Taxonomy" id="2798577"/>
    <lineage>
        <taxon>Bacteria</taxon>
        <taxon>Pseudomonadati</taxon>
        <taxon>Spirochaetota</taxon>
        <taxon>Spirochaetia</taxon>
        <taxon>Spirochaetales</taxon>
        <taxon>Breznakiellaceae</taxon>
        <taxon>Breznakiella</taxon>
    </lineage>
</organism>
<dbReference type="AlphaFoldDB" id="A0A7T8BCA4"/>
<accession>A0A7T8BCA4</accession>